<dbReference type="InterPro" id="IPR013966">
    <property type="entry name" value="Spc34"/>
</dbReference>
<keyword evidence="11" id="KW-0995">Kinetochore</keyword>
<reference evidence="20 21" key="1">
    <citation type="submission" date="2017-12" db="EMBL/GenBank/DDBJ databases">
        <title>Genome Sequence of a Multidrug-Resistant Candida haemulonii Isolate from a Patient with Chronic Leg Ulcers in Israel.</title>
        <authorList>
            <person name="Chow N.A."/>
            <person name="Gade L."/>
            <person name="Batra D."/>
            <person name="Rowe L.A."/>
            <person name="Ben-Ami R."/>
            <person name="Loparev V.N."/>
            <person name="Litvintseva A.P."/>
        </authorList>
    </citation>
    <scope>NUCLEOTIDE SEQUENCE [LARGE SCALE GENOMIC DNA]</scope>
    <source>
        <strain evidence="20 21">B11899</strain>
    </source>
</reference>
<keyword evidence="6" id="KW-0963">Cytoplasm</keyword>
<evidence type="ECO:0000256" key="11">
    <source>
        <dbReference type="ARBA" id="ARBA00022838"/>
    </source>
</evidence>
<evidence type="ECO:0000256" key="6">
    <source>
        <dbReference type="ARBA" id="ARBA00022490"/>
    </source>
</evidence>
<evidence type="ECO:0000313" key="20">
    <source>
        <dbReference type="EMBL" id="PVH20295.1"/>
    </source>
</evidence>
<keyword evidence="8" id="KW-0493">Microtubule</keyword>
<dbReference type="STRING" id="45357.A0A2V1AR86"/>
<evidence type="ECO:0000256" key="19">
    <source>
        <dbReference type="SAM" id="Coils"/>
    </source>
</evidence>
<comment type="caution">
    <text evidence="20">The sequence shown here is derived from an EMBL/GenBank/DDBJ whole genome shotgun (WGS) entry which is preliminary data.</text>
</comment>
<evidence type="ECO:0000256" key="2">
    <source>
        <dbReference type="ARBA" id="ARBA00004186"/>
    </source>
</evidence>
<dbReference type="GO" id="GO:0042729">
    <property type="term" value="C:DASH complex"/>
    <property type="evidence" value="ECO:0007669"/>
    <property type="project" value="InterPro"/>
</dbReference>
<keyword evidence="12 19" id="KW-0175">Coiled coil</keyword>
<evidence type="ECO:0000256" key="3">
    <source>
        <dbReference type="ARBA" id="ARBA00004629"/>
    </source>
</evidence>
<evidence type="ECO:0000256" key="8">
    <source>
        <dbReference type="ARBA" id="ARBA00022701"/>
    </source>
</evidence>
<keyword evidence="21" id="KW-1185">Reference proteome</keyword>
<dbReference type="GO" id="GO:0005876">
    <property type="term" value="C:spindle microtubule"/>
    <property type="evidence" value="ECO:0007669"/>
    <property type="project" value="InterPro"/>
</dbReference>
<dbReference type="Pfam" id="PF08657">
    <property type="entry name" value="DASH_Spc34"/>
    <property type="match status" value="2"/>
</dbReference>
<keyword evidence="13" id="KW-0206">Cytoskeleton</keyword>
<comment type="subcellular location">
    <subcellularLocation>
        <location evidence="3">Chromosome</location>
        <location evidence="3">Centromere</location>
        <location evidence="3">Kinetochore</location>
    </subcellularLocation>
    <subcellularLocation>
        <location evidence="2">Cytoplasm</location>
        <location evidence="2">Cytoskeleton</location>
        <location evidence="2">Spindle</location>
    </subcellularLocation>
    <subcellularLocation>
        <location evidence="1">Nucleus</location>
    </subcellularLocation>
</comment>
<keyword evidence="15" id="KW-0131">Cell cycle</keyword>
<accession>A0A2V1AR86</accession>
<evidence type="ECO:0000256" key="9">
    <source>
        <dbReference type="ARBA" id="ARBA00022776"/>
    </source>
</evidence>
<dbReference type="EMBL" id="PKFO01000003">
    <property type="protein sequence ID" value="PVH20295.1"/>
    <property type="molecule type" value="Genomic_DNA"/>
</dbReference>
<evidence type="ECO:0000256" key="4">
    <source>
        <dbReference type="ARBA" id="ARBA00008491"/>
    </source>
</evidence>
<organism evidence="20 21">
    <name type="scientific">Candidozyma haemuli</name>
    <dbReference type="NCBI Taxonomy" id="45357"/>
    <lineage>
        <taxon>Eukaryota</taxon>
        <taxon>Fungi</taxon>
        <taxon>Dikarya</taxon>
        <taxon>Ascomycota</taxon>
        <taxon>Saccharomycotina</taxon>
        <taxon>Pichiomycetes</taxon>
        <taxon>Metschnikowiaceae</taxon>
        <taxon>Candidozyma</taxon>
    </lineage>
</organism>
<evidence type="ECO:0000256" key="5">
    <source>
        <dbReference type="ARBA" id="ARBA00022454"/>
    </source>
</evidence>
<evidence type="ECO:0000256" key="17">
    <source>
        <dbReference type="ARBA" id="ARBA00044112"/>
    </source>
</evidence>
<evidence type="ECO:0000256" key="13">
    <source>
        <dbReference type="ARBA" id="ARBA00023212"/>
    </source>
</evidence>
<keyword evidence="14" id="KW-0539">Nucleus</keyword>
<proteinExistence type="inferred from homology"/>
<protein>
    <recommendedName>
        <fullName evidence="17">DASH complex subunit SPC34</fullName>
    </recommendedName>
    <alternativeName>
        <fullName evidence="18">Outer kinetochore protein SPC34</fullName>
    </alternativeName>
</protein>
<evidence type="ECO:0000256" key="15">
    <source>
        <dbReference type="ARBA" id="ARBA00023306"/>
    </source>
</evidence>
<dbReference type="AlphaFoldDB" id="A0A2V1AR86"/>
<keyword evidence="9" id="KW-0498">Mitosis</keyword>
<dbReference type="VEuPathDB" id="FungiDB:CXQ85_002082"/>
<dbReference type="OrthoDB" id="10016597at2759"/>
<keyword evidence="7" id="KW-0132">Cell division</keyword>
<name>A0A2V1AR86_9ASCO</name>
<evidence type="ECO:0000256" key="1">
    <source>
        <dbReference type="ARBA" id="ARBA00004123"/>
    </source>
</evidence>
<dbReference type="GeneID" id="37007413"/>
<evidence type="ECO:0000256" key="16">
    <source>
        <dbReference type="ARBA" id="ARBA00023328"/>
    </source>
</evidence>
<dbReference type="GO" id="GO:0051301">
    <property type="term" value="P:cell division"/>
    <property type="evidence" value="ECO:0007669"/>
    <property type="project" value="UniProtKB-KW"/>
</dbReference>
<evidence type="ECO:0000256" key="12">
    <source>
        <dbReference type="ARBA" id="ARBA00023054"/>
    </source>
</evidence>
<dbReference type="GO" id="GO:0008608">
    <property type="term" value="P:attachment of spindle microtubules to kinetochore"/>
    <property type="evidence" value="ECO:0007669"/>
    <property type="project" value="InterPro"/>
</dbReference>
<gene>
    <name evidence="20" type="ORF">CXQ85_002082</name>
</gene>
<evidence type="ECO:0000256" key="7">
    <source>
        <dbReference type="ARBA" id="ARBA00022618"/>
    </source>
</evidence>
<evidence type="ECO:0000256" key="18">
    <source>
        <dbReference type="ARBA" id="ARBA00044346"/>
    </source>
</evidence>
<feature type="coiled-coil region" evidence="19">
    <location>
        <begin position="158"/>
        <end position="185"/>
    </location>
</feature>
<keyword evidence="16" id="KW-0137">Centromere</keyword>
<keyword evidence="10" id="KW-0159">Chromosome partition</keyword>
<dbReference type="Proteomes" id="UP000244309">
    <property type="component" value="Unassembled WGS sequence"/>
</dbReference>
<keyword evidence="5" id="KW-0158">Chromosome</keyword>
<comment type="similarity">
    <text evidence="4">Belongs to the DASH complex SPC34 family.</text>
</comment>
<sequence length="226" mass="25031">MDKLDFGPPGIFTNAIINKPDVTSLIRDPSEAESSLYNIGKGSGLGSSTLRCKDDKGSADQLIDLQPQRIDGKRVFEEESDGSAVVKVPRLVNVPDNDRLENIEALSSPTKKRIMSQYNLIPSNVLESEDFELAFTTASDVISKYPNIVNDTDIKDTLKGIREEYDQLLGETETLEKAVQRQKDELGAQGGSIYELESPGRDIDELIRIEEESIQKLEKELEAAKA</sequence>
<evidence type="ECO:0000256" key="14">
    <source>
        <dbReference type="ARBA" id="ARBA00023242"/>
    </source>
</evidence>
<dbReference type="RefSeq" id="XP_025341235.1">
    <property type="nucleotide sequence ID" value="XM_025485770.1"/>
</dbReference>
<evidence type="ECO:0000256" key="10">
    <source>
        <dbReference type="ARBA" id="ARBA00022829"/>
    </source>
</evidence>
<evidence type="ECO:0000313" key="21">
    <source>
        <dbReference type="Proteomes" id="UP000244309"/>
    </source>
</evidence>